<dbReference type="Proteomes" id="UP000887013">
    <property type="component" value="Unassembled WGS sequence"/>
</dbReference>
<sequence length="119" mass="12884">MCRSAPLRACQAGAGSVCSKAKFLTLPASYKQCTSRHGMAKVRQTFWQNEARSIFRLYVAGGNVSRCGASSREAVSAYFAAAFSTSAVGVLPVAVAAKRRRAVLCTKQDRTGYLDQRRN</sequence>
<name>A0A8X6QZ87_NEPPI</name>
<evidence type="ECO:0000313" key="3">
    <source>
        <dbReference type="Proteomes" id="UP000887013"/>
    </source>
</evidence>
<dbReference type="AlphaFoldDB" id="A0A8X6QZ87"/>
<keyword evidence="1" id="KW-1133">Transmembrane helix</keyword>
<feature type="transmembrane region" description="Helical" evidence="1">
    <location>
        <begin position="75"/>
        <end position="97"/>
    </location>
</feature>
<evidence type="ECO:0000313" key="2">
    <source>
        <dbReference type="EMBL" id="GFU59682.1"/>
    </source>
</evidence>
<organism evidence="2 3">
    <name type="scientific">Nephila pilipes</name>
    <name type="common">Giant wood spider</name>
    <name type="synonym">Nephila maculata</name>
    <dbReference type="NCBI Taxonomy" id="299642"/>
    <lineage>
        <taxon>Eukaryota</taxon>
        <taxon>Metazoa</taxon>
        <taxon>Ecdysozoa</taxon>
        <taxon>Arthropoda</taxon>
        <taxon>Chelicerata</taxon>
        <taxon>Arachnida</taxon>
        <taxon>Araneae</taxon>
        <taxon>Araneomorphae</taxon>
        <taxon>Entelegynae</taxon>
        <taxon>Araneoidea</taxon>
        <taxon>Nephilidae</taxon>
        <taxon>Nephila</taxon>
    </lineage>
</organism>
<keyword evidence="1" id="KW-0472">Membrane</keyword>
<protein>
    <submittedName>
        <fullName evidence="2">Uncharacterized protein</fullName>
    </submittedName>
</protein>
<keyword evidence="3" id="KW-1185">Reference proteome</keyword>
<gene>
    <name evidence="2" type="ORF">NPIL_523171</name>
</gene>
<proteinExistence type="predicted"/>
<comment type="caution">
    <text evidence="2">The sequence shown here is derived from an EMBL/GenBank/DDBJ whole genome shotgun (WGS) entry which is preliminary data.</text>
</comment>
<dbReference type="EMBL" id="BMAW01040447">
    <property type="protein sequence ID" value="GFU59682.1"/>
    <property type="molecule type" value="Genomic_DNA"/>
</dbReference>
<evidence type="ECO:0000256" key="1">
    <source>
        <dbReference type="SAM" id="Phobius"/>
    </source>
</evidence>
<accession>A0A8X6QZ87</accession>
<reference evidence="2" key="1">
    <citation type="submission" date="2020-08" db="EMBL/GenBank/DDBJ databases">
        <title>Multicomponent nature underlies the extraordinary mechanical properties of spider dragline silk.</title>
        <authorList>
            <person name="Kono N."/>
            <person name="Nakamura H."/>
            <person name="Mori M."/>
            <person name="Yoshida Y."/>
            <person name="Ohtoshi R."/>
            <person name="Malay A.D."/>
            <person name="Moran D.A.P."/>
            <person name="Tomita M."/>
            <person name="Numata K."/>
            <person name="Arakawa K."/>
        </authorList>
    </citation>
    <scope>NUCLEOTIDE SEQUENCE</scope>
</reference>
<keyword evidence="1" id="KW-0812">Transmembrane</keyword>